<keyword evidence="2" id="KW-1133">Transmembrane helix</keyword>
<dbReference type="Pfam" id="PF04977">
    <property type="entry name" value="DivIC"/>
    <property type="match status" value="1"/>
</dbReference>
<protein>
    <submittedName>
        <fullName evidence="3">Cell division protein FtsL</fullName>
    </submittedName>
</protein>
<feature type="transmembrane region" description="Helical" evidence="2">
    <location>
        <begin position="12"/>
        <end position="28"/>
    </location>
</feature>
<evidence type="ECO:0000256" key="1">
    <source>
        <dbReference type="SAM" id="Coils"/>
    </source>
</evidence>
<dbReference type="EMBL" id="VSSQ01021721">
    <property type="protein sequence ID" value="MPM67484.1"/>
    <property type="molecule type" value="Genomic_DNA"/>
</dbReference>
<evidence type="ECO:0000313" key="3">
    <source>
        <dbReference type="EMBL" id="MPM67484.1"/>
    </source>
</evidence>
<keyword evidence="3" id="KW-0131">Cell cycle</keyword>
<name>A0A645C0I4_9ZZZZ</name>
<evidence type="ECO:0000256" key="2">
    <source>
        <dbReference type="SAM" id="Phobius"/>
    </source>
</evidence>
<keyword evidence="2" id="KW-0472">Membrane</keyword>
<keyword evidence="2" id="KW-0812">Transmembrane</keyword>
<keyword evidence="1" id="KW-0175">Coiled coil</keyword>
<accession>A0A645C0I4</accession>
<reference evidence="3" key="1">
    <citation type="submission" date="2019-08" db="EMBL/GenBank/DDBJ databases">
        <authorList>
            <person name="Kucharzyk K."/>
            <person name="Murdoch R.W."/>
            <person name="Higgins S."/>
            <person name="Loffler F."/>
        </authorList>
    </citation>
    <scope>NUCLEOTIDE SEQUENCE</scope>
</reference>
<feature type="coiled-coil region" evidence="1">
    <location>
        <begin position="34"/>
        <end position="61"/>
    </location>
</feature>
<dbReference type="GO" id="GO:0051301">
    <property type="term" value="P:cell division"/>
    <property type="evidence" value="ECO:0007669"/>
    <property type="project" value="UniProtKB-KW"/>
</dbReference>
<dbReference type="AlphaFoldDB" id="A0A645C0I4"/>
<organism evidence="3">
    <name type="scientific">bioreactor metagenome</name>
    <dbReference type="NCBI Taxonomy" id="1076179"/>
    <lineage>
        <taxon>unclassified sequences</taxon>
        <taxon>metagenomes</taxon>
        <taxon>ecological metagenomes</taxon>
    </lineage>
</organism>
<comment type="caution">
    <text evidence="3">The sequence shown here is derived from an EMBL/GenBank/DDBJ whole genome shotgun (WGS) entry which is preliminary data.</text>
</comment>
<dbReference type="InterPro" id="IPR007060">
    <property type="entry name" value="FtsL/DivIC"/>
</dbReference>
<keyword evidence="3" id="KW-0132">Cell division</keyword>
<gene>
    <name evidence="3" type="primary">ftsL_17</name>
    <name evidence="3" type="ORF">SDC9_114407</name>
</gene>
<sequence>MSRRRKVRIKWFRLAVIFIFGYFMYLIVGQQGQLSAIEAENKAARQRLEQAAQVNASLIEERNKLNTPAYIEKIAREELGLVKPGEVPYIPAAKN</sequence>
<proteinExistence type="predicted"/>